<accession>A0A914DU64</accession>
<keyword evidence="1" id="KW-1133">Transmembrane helix</keyword>
<keyword evidence="1" id="KW-0472">Membrane</keyword>
<evidence type="ECO:0000313" key="3">
    <source>
        <dbReference type="WBParaSite" id="ACRNAN_scaffold3902.g9061.t1"/>
    </source>
</evidence>
<keyword evidence="1" id="KW-0812">Transmembrane</keyword>
<dbReference type="Proteomes" id="UP000887540">
    <property type="component" value="Unplaced"/>
</dbReference>
<protein>
    <submittedName>
        <fullName evidence="3">Uncharacterized protein</fullName>
    </submittedName>
</protein>
<dbReference type="WBParaSite" id="ACRNAN_scaffold3902.g9061.t1">
    <property type="protein sequence ID" value="ACRNAN_scaffold3902.g9061.t1"/>
    <property type="gene ID" value="ACRNAN_scaffold3902.g9061"/>
</dbReference>
<sequence>MLQVLIYFGLNFLGFLVFYQIWKRLEKPEPYDYTTIPGLKCEDFLGTVSEIVIKPGQMTYERSRKDGNMGKIRELLDYRKFLDWLNQEFGPIASFYWGARYVIVVSELNLVKELRSYSAKRLKISSFAIGSILLGDPYFWNEENFRQFLYMDYLDIQKKYEDRGIKLMLEEAFQNRIFMEYPNSRKLLAIYKDEISQSTSTCLKYPEISSIERWSRPLVVVFNEEIELDAHPVPAYIPIVINMEILLENLDENEVEPFIRKYFSWLFTIVNET</sequence>
<feature type="transmembrane region" description="Helical" evidence="1">
    <location>
        <begin position="6"/>
        <end position="22"/>
    </location>
</feature>
<evidence type="ECO:0000313" key="2">
    <source>
        <dbReference type="Proteomes" id="UP000887540"/>
    </source>
</evidence>
<keyword evidence="2" id="KW-1185">Reference proteome</keyword>
<organism evidence="2 3">
    <name type="scientific">Acrobeloides nanus</name>
    <dbReference type="NCBI Taxonomy" id="290746"/>
    <lineage>
        <taxon>Eukaryota</taxon>
        <taxon>Metazoa</taxon>
        <taxon>Ecdysozoa</taxon>
        <taxon>Nematoda</taxon>
        <taxon>Chromadorea</taxon>
        <taxon>Rhabditida</taxon>
        <taxon>Tylenchina</taxon>
        <taxon>Cephalobomorpha</taxon>
        <taxon>Cephaloboidea</taxon>
        <taxon>Cephalobidae</taxon>
        <taxon>Acrobeloides</taxon>
    </lineage>
</organism>
<reference evidence="3" key="1">
    <citation type="submission" date="2022-11" db="UniProtKB">
        <authorList>
            <consortium name="WormBaseParasite"/>
        </authorList>
    </citation>
    <scope>IDENTIFICATION</scope>
</reference>
<name>A0A914DU64_9BILA</name>
<evidence type="ECO:0000256" key="1">
    <source>
        <dbReference type="SAM" id="Phobius"/>
    </source>
</evidence>
<dbReference type="AlphaFoldDB" id="A0A914DU64"/>
<proteinExistence type="predicted"/>